<keyword evidence="6 8" id="KW-0234">DNA repair</keyword>
<dbReference type="OMA" id="HNRGCDF"/>
<dbReference type="KEGG" id="ppa:PAS_chr1-3_0243"/>
<evidence type="ECO:0000256" key="4">
    <source>
        <dbReference type="ARBA" id="ARBA00022801"/>
    </source>
</evidence>
<dbReference type="PANTHER" id="PTHR20208">
    <property type="entry name" value="STRUCTURE-SPECIFIC ENDONUCLEASE SUBUNIT SLX1"/>
    <property type="match status" value="1"/>
</dbReference>
<dbReference type="FunCoup" id="C4QVN2">
    <property type="interactions" value="412"/>
</dbReference>
<dbReference type="InterPro" id="IPR050381">
    <property type="entry name" value="SLX1_endonuclease"/>
</dbReference>
<evidence type="ECO:0000313" key="12">
    <source>
        <dbReference type="Proteomes" id="UP000000314"/>
    </source>
</evidence>
<organism evidence="11 12">
    <name type="scientific">Komagataella phaffii (strain GS115 / ATCC 20864)</name>
    <name type="common">Yeast</name>
    <name type="synonym">Pichia pastoris</name>
    <dbReference type="NCBI Taxonomy" id="644223"/>
    <lineage>
        <taxon>Eukaryota</taxon>
        <taxon>Fungi</taxon>
        <taxon>Dikarya</taxon>
        <taxon>Ascomycota</taxon>
        <taxon>Saccharomycotina</taxon>
        <taxon>Pichiomycetes</taxon>
        <taxon>Pichiales</taxon>
        <taxon>Pichiaceae</taxon>
        <taxon>Komagataella</taxon>
    </lineage>
</organism>
<dbReference type="GO" id="GO:0006261">
    <property type="term" value="P:DNA-templated DNA replication"/>
    <property type="evidence" value="ECO:0007669"/>
    <property type="project" value="EnsemblFungi"/>
</dbReference>
<dbReference type="GO" id="GO:0000724">
    <property type="term" value="P:double-strand break repair via homologous recombination"/>
    <property type="evidence" value="ECO:0007669"/>
    <property type="project" value="TreeGrafter"/>
</dbReference>
<dbReference type="RefSeq" id="XP_002489586.1">
    <property type="nucleotide sequence ID" value="XM_002489541.1"/>
</dbReference>
<dbReference type="InterPro" id="IPR013083">
    <property type="entry name" value="Znf_RING/FYVE/PHD"/>
</dbReference>
<dbReference type="InterPro" id="IPR027520">
    <property type="entry name" value="Slx1"/>
</dbReference>
<dbReference type="Proteomes" id="UP000000314">
    <property type="component" value="Chromosome 1"/>
</dbReference>
<reference evidence="11 12" key="1">
    <citation type="journal article" date="2009" name="Nat. Biotechnol.">
        <title>Genome sequence of the recombinant protein production host Pichia pastoris.</title>
        <authorList>
            <person name="De Schutter K."/>
            <person name="Lin Y.C."/>
            <person name="Tiels P."/>
            <person name="Van Hecke A."/>
            <person name="Glinka S."/>
            <person name="Weber-Lehmann J."/>
            <person name="Rouze P."/>
            <person name="Van de Peer Y."/>
            <person name="Callewaert N."/>
        </authorList>
    </citation>
    <scope>NUCLEOTIDE SEQUENCE [LARGE SCALE GENOMIC DNA]</scope>
    <source>
        <strain evidence="12">GS115 / ATCC 20864</strain>
    </source>
</reference>
<evidence type="ECO:0000256" key="1">
    <source>
        <dbReference type="ARBA" id="ARBA00022722"/>
    </source>
</evidence>
<evidence type="ECO:0000313" key="11">
    <source>
        <dbReference type="EMBL" id="CAY67305.1"/>
    </source>
</evidence>
<keyword evidence="5 8" id="KW-0233">DNA recombination</keyword>
<dbReference type="AlphaFoldDB" id="C4QVN2"/>
<accession>C4QVN2</accession>
<dbReference type="GO" id="GO:0033557">
    <property type="term" value="C:Slx1-Slx4 complex"/>
    <property type="evidence" value="ECO:0007669"/>
    <property type="project" value="UniProtKB-UniRule"/>
</dbReference>
<dbReference type="PROSITE" id="PS50164">
    <property type="entry name" value="GIY_YIG"/>
    <property type="match status" value="1"/>
</dbReference>
<evidence type="ECO:0000256" key="7">
    <source>
        <dbReference type="ARBA" id="ARBA00023242"/>
    </source>
</evidence>
<keyword evidence="12" id="KW-1185">Reference proteome</keyword>
<protein>
    <submittedName>
        <fullName evidence="11">Subunit of a complex, with Slx4p, that hydrolyzes 5' branches from duplex DNA</fullName>
    </submittedName>
</protein>
<dbReference type="InParanoid" id="C4QVN2"/>
<evidence type="ECO:0000256" key="3">
    <source>
        <dbReference type="ARBA" id="ARBA00022763"/>
    </source>
</evidence>
<comment type="similarity">
    <text evidence="8">Belongs to the SLX1 family.</text>
</comment>
<dbReference type="Gene3D" id="3.30.40.10">
    <property type="entry name" value="Zinc/RING finger domain, C3HC4 (zinc finger)"/>
    <property type="match status" value="1"/>
</dbReference>
<comment type="subcellular location">
    <subcellularLocation>
        <location evidence="8">Nucleus</location>
    </subcellularLocation>
</comment>
<dbReference type="SMR" id="C4QVN2"/>
<name>C4QVN2_KOMPG</name>
<feature type="region of interest" description="Disordered" evidence="9">
    <location>
        <begin position="164"/>
        <end position="184"/>
    </location>
</feature>
<proteinExistence type="inferred from homology"/>
<dbReference type="GO" id="GO:0008821">
    <property type="term" value="F:crossover junction DNA endonuclease activity"/>
    <property type="evidence" value="ECO:0007669"/>
    <property type="project" value="TreeGrafter"/>
</dbReference>
<comment type="subunit">
    <text evidence="8">Forms a heterodimer with SLX4.</text>
</comment>
<evidence type="ECO:0000256" key="2">
    <source>
        <dbReference type="ARBA" id="ARBA00022759"/>
    </source>
</evidence>
<keyword evidence="2 8" id="KW-0255">Endonuclease</keyword>
<keyword evidence="4 8" id="KW-0378">Hydrolase</keyword>
<dbReference type="eggNOG" id="KOG3005">
    <property type="taxonomic scope" value="Eukaryota"/>
</dbReference>
<keyword evidence="7 8" id="KW-0539">Nucleus</keyword>
<keyword evidence="3 8" id="KW-0227">DNA damage</keyword>
<dbReference type="PANTHER" id="PTHR20208:SF10">
    <property type="entry name" value="STRUCTURE-SPECIFIC ENDONUCLEASE SUBUNIT SLX1"/>
    <property type="match status" value="1"/>
</dbReference>
<evidence type="ECO:0000259" key="10">
    <source>
        <dbReference type="PROSITE" id="PS50164"/>
    </source>
</evidence>
<comment type="cofactor">
    <cofactor evidence="8">
        <name>a divalent metal cation</name>
        <dbReference type="ChEBI" id="CHEBI:60240"/>
    </cofactor>
</comment>
<evidence type="ECO:0000256" key="9">
    <source>
        <dbReference type="SAM" id="MobiDB-lite"/>
    </source>
</evidence>
<keyword evidence="1 8" id="KW-0540">Nuclease</keyword>
<evidence type="ECO:0000256" key="5">
    <source>
        <dbReference type="ARBA" id="ARBA00023172"/>
    </source>
</evidence>
<dbReference type="Gene3D" id="3.40.1440.10">
    <property type="entry name" value="GIY-YIG endonuclease"/>
    <property type="match status" value="1"/>
</dbReference>
<dbReference type="STRING" id="644223.C4QVN2"/>
<dbReference type="GeneID" id="8196475"/>
<evidence type="ECO:0000256" key="8">
    <source>
        <dbReference type="HAMAP-Rule" id="MF_03100"/>
    </source>
</evidence>
<dbReference type="Pfam" id="PF01541">
    <property type="entry name" value="GIY-YIG"/>
    <property type="match status" value="1"/>
</dbReference>
<feature type="domain" description="GIY-YIG" evidence="10">
    <location>
        <begin position="1"/>
        <end position="83"/>
    </location>
</feature>
<dbReference type="GO" id="GO:0017108">
    <property type="term" value="F:5'-flap endonuclease activity"/>
    <property type="evidence" value="ECO:0007669"/>
    <property type="project" value="EnsemblFungi"/>
</dbReference>
<dbReference type="SUPFAM" id="SSF82771">
    <property type="entry name" value="GIY-YIG endonuclease"/>
    <property type="match status" value="1"/>
</dbReference>
<dbReference type="EMBL" id="FN392319">
    <property type="protein sequence ID" value="CAY67305.1"/>
    <property type="molecule type" value="Genomic_DNA"/>
</dbReference>
<dbReference type="HAMAP" id="MF_03100">
    <property type="entry name" value="Endonuc_su_Slx1"/>
    <property type="match status" value="1"/>
</dbReference>
<comment type="caution">
    <text evidence="8">Lacks conserved residue(s) required for the propagation of feature annotation.</text>
</comment>
<comment type="function">
    <text evidence="8">Catalytic subunit of the SLX1-SLX4 structure-specific endonuclease that resolves DNA secondary structures generated during DNA repair and recombination. Has endonuclease activity towards branched DNA substrates, introducing single-strand cuts in duplex DNA close to junctions with ss-DNA.</text>
</comment>
<dbReference type="InterPro" id="IPR035901">
    <property type="entry name" value="GIY-YIG_endonuc_sf"/>
</dbReference>
<evidence type="ECO:0000256" key="6">
    <source>
        <dbReference type="ARBA" id="ARBA00023204"/>
    </source>
</evidence>
<dbReference type="Pfam" id="PF21202">
    <property type="entry name" value="SLX1_C"/>
    <property type="match status" value="1"/>
</dbReference>
<gene>
    <name evidence="11" type="ordered locus">PAS_chr1-3_0243</name>
</gene>
<sequence length="249" mass="28899">MYYVYLLQSQEKPQSFYIGSTNNPQRRLAQHNGDLAAGGAFRTKREGYRPWKMVLLCLGFHSKIAALQFEHAWQHSHLTRHIEDKLSHSNSIHIKLANLKKLLGSEGFRRWNISVYILDRAIYKSWCLNRYGVQTPEYLRMDVLEVELSEFMKVIEEKDENLVASKKNTGEREEDKDEEGNSNPSCSLCSTNITTENFQAQFCACYHCQTQFHVICLARSFTSDLLPVKGSCSQCNKVLYWLDLMRSVR</sequence>
<dbReference type="OrthoDB" id="24645at2759"/>
<dbReference type="InterPro" id="IPR048749">
    <property type="entry name" value="SLX1_C"/>
</dbReference>
<dbReference type="HOGENOM" id="CLU_030739_1_1_1"/>
<dbReference type="InterPro" id="IPR000305">
    <property type="entry name" value="GIY-YIG_endonuc"/>
</dbReference>